<feature type="region of interest" description="Disordered" evidence="1">
    <location>
        <begin position="224"/>
        <end position="244"/>
    </location>
</feature>
<protein>
    <submittedName>
        <fullName evidence="3">SUMF1/EgtB/PvdO family nonheme iron enzyme</fullName>
    </submittedName>
</protein>
<evidence type="ECO:0000259" key="2">
    <source>
        <dbReference type="Pfam" id="PF03781"/>
    </source>
</evidence>
<dbReference type="InterPro" id="IPR016187">
    <property type="entry name" value="CTDL_fold"/>
</dbReference>
<dbReference type="RefSeq" id="WP_282332989.1">
    <property type="nucleotide sequence ID" value="NZ_JASBRG010000002.1"/>
</dbReference>
<dbReference type="SUPFAM" id="SSF56436">
    <property type="entry name" value="C-type lectin-like"/>
    <property type="match status" value="1"/>
</dbReference>
<feature type="domain" description="Sulfatase-modifying factor enzyme-like" evidence="2">
    <location>
        <begin position="63"/>
        <end position="381"/>
    </location>
</feature>
<name>A0ABT6R8P6_9BACT</name>
<evidence type="ECO:0000313" key="4">
    <source>
        <dbReference type="Proteomes" id="UP001226434"/>
    </source>
</evidence>
<accession>A0ABT6R8P6</accession>
<evidence type="ECO:0000313" key="3">
    <source>
        <dbReference type="EMBL" id="MDI3318868.1"/>
    </source>
</evidence>
<sequence length="522" mass="58994">MAYKMNWKNFAILLSCAALFGSCKDGKLFGKKKAKSDVTGWNYNDKNQGGYQVALEKEQPSGPGLVFVQGGTFTMGATEEDVMSDWNNIPRRVTVNSFYIDKTEVANVHYREYLYWINTVFDGDEYQAVRNGALPDTLVWRSELAYNEPMVEYYFRHPAYNNYPVVGVTWKQANDFCLWRTDRVNELALIQKGFINDKSIKNVSGIGQENFNTKSYLLGEFQATPGKGARSKNNPLKNPNGTPRTNVTFEDGILLPNYRLPTEAEWEYAALGYVNQNPMPTKNDKKRGEELVTNKQVYSWSQNVNGLRDTRRGSWQGTFLANFKRGAGDNMGVAGGLNDNAVYTAPVNSFYPNGFGLYNMSGNVSEWVADVYRPLSSTDENDVASYRGNHFQTIDMTTGKPERDSLGRIKYRYVTDEEAKKRRNYQKGDVINYLDGDSLLAGVSYGYGKTTLISDHSRVIKGGSWDDRAYWLSPGTRRFLEEEQSASTVGFRCAMDRVGSAAGNGRKSGIEYKQRKQNNRKK</sequence>
<dbReference type="InterPro" id="IPR042095">
    <property type="entry name" value="SUMF_sf"/>
</dbReference>
<dbReference type="PROSITE" id="PS51257">
    <property type="entry name" value="PROKAR_LIPOPROTEIN"/>
    <property type="match status" value="1"/>
</dbReference>
<dbReference type="EMBL" id="JASBRG010000002">
    <property type="protein sequence ID" value="MDI3318868.1"/>
    <property type="molecule type" value="Genomic_DNA"/>
</dbReference>
<reference evidence="3 4" key="1">
    <citation type="submission" date="2023-05" db="EMBL/GenBank/DDBJ databases">
        <title>Genome sequence of Pinibacter sp. MAH-24.</title>
        <authorList>
            <person name="Huq M.A."/>
        </authorList>
    </citation>
    <scope>NUCLEOTIDE SEQUENCE [LARGE SCALE GENOMIC DNA]</scope>
    <source>
        <strain evidence="3 4">MAH-24</strain>
    </source>
</reference>
<dbReference type="PANTHER" id="PTHR23150:SF19">
    <property type="entry name" value="FORMYLGLYCINE-GENERATING ENZYME"/>
    <property type="match status" value="1"/>
</dbReference>
<dbReference type="InterPro" id="IPR051043">
    <property type="entry name" value="Sulfatase_Mod_Factor_Kinase"/>
</dbReference>
<dbReference type="PANTHER" id="PTHR23150">
    <property type="entry name" value="SULFATASE MODIFYING FACTOR 1, 2"/>
    <property type="match status" value="1"/>
</dbReference>
<dbReference type="Proteomes" id="UP001226434">
    <property type="component" value="Unassembled WGS sequence"/>
</dbReference>
<feature type="compositionally biased region" description="Polar residues" evidence="1">
    <location>
        <begin position="231"/>
        <end position="244"/>
    </location>
</feature>
<feature type="region of interest" description="Disordered" evidence="1">
    <location>
        <begin position="499"/>
        <end position="522"/>
    </location>
</feature>
<comment type="caution">
    <text evidence="3">The sequence shown here is derived from an EMBL/GenBank/DDBJ whole genome shotgun (WGS) entry which is preliminary data.</text>
</comment>
<gene>
    <name evidence="3" type="ORF">QJ048_03745</name>
</gene>
<keyword evidence="4" id="KW-1185">Reference proteome</keyword>
<dbReference type="Gene3D" id="3.90.1580.10">
    <property type="entry name" value="paralog of FGE (formylglycine-generating enzyme)"/>
    <property type="match status" value="1"/>
</dbReference>
<dbReference type="Pfam" id="PF03781">
    <property type="entry name" value="FGE-sulfatase"/>
    <property type="match status" value="1"/>
</dbReference>
<evidence type="ECO:0000256" key="1">
    <source>
        <dbReference type="SAM" id="MobiDB-lite"/>
    </source>
</evidence>
<organism evidence="3 4">
    <name type="scientific">Pinibacter soli</name>
    <dbReference type="NCBI Taxonomy" id="3044211"/>
    <lineage>
        <taxon>Bacteria</taxon>
        <taxon>Pseudomonadati</taxon>
        <taxon>Bacteroidota</taxon>
        <taxon>Chitinophagia</taxon>
        <taxon>Chitinophagales</taxon>
        <taxon>Chitinophagaceae</taxon>
        <taxon>Pinibacter</taxon>
    </lineage>
</organism>
<dbReference type="InterPro" id="IPR005532">
    <property type="entry name" value="SUMF_dom"/>
</dbReference>
<proteinExistence type="predicted"/>